<dbReference type="Gene3D" id="3.30.9.20">
    <property type="match status" value="1"/>
</dbReference>
<sequence>MRIAVVGGGPGGLYFAALMKQLDPAHRVTVWERNAPDDTFGFGVVFSDETLSGIGNADDAVHAAMEERFARWTDIDIEVDGHRRTVGGQGFAAMGRKDLLQILQRRAAELGVEVHYRSAAPDVDELRRGHDLVLAADGAHSAVRAKCADVFRPTLDRRRNKYIWLGTDLVFEAFQFFVKQTEWGTMQIHGYPYSASRSTFIVEMHEDVWRRAGFDRGEDRPLAPGESDADAVARIAEIFAEELAGHRVLTNNSKWLEFTTVRNERWYDGNVVLLGDAAHTAHFSVGSGTKLAMEDALALAACLHEHPTVAGALEAYQAERKPVVESTQRAAQASLEWFEDIGMYVGQEPAQFVFNLLTRSRRITFENLKERDAEFAALLEEEFARSERAPGPAPAMFQPVRIGALELKNRVVVSPMDMYSAVDGVPGDFHLVHLGSKALGGAGLVMSEMVCVSPEGRITPGCPGLWNDRQLDAWRRVTAFVHENTSARIGLQLGHSGRKGSTRLMWEGMDEPLADGNWEVVGPSPLPYGPGCHVPREAGRADLDRVVADFVAAARRGVRAGFDLVEVHAAHGYLLSSFLSPVANRRTDAYGGSLENRLRFPLEVFDAVRAAVPAEVPVTVRISATDWVPDGNTGEDGVAIARAFVEHGAAAIDVSTGQVTQDERPAYGRSYQTPFADRIRHRVAGPAGVPVIAVGAISSYDDVNSILLAGRADLCALGRTHLYDPQWSLHAAAEQDYRGPGAEWPAPWRAGRRKPPAARTDRVPPRLALLREGTPRTTHLRWTPDPTAVRSSEERPPYSTG</sequence>
<dbReference type="Gene3D" id="3.50.50.60">
    <property type="entry name" value="FAD/NAD(P)-binding domain"/>
    <property type="match status" value="1"/>
</dbReference>
<accession>A0ABP9ELV1</accession>
<dbReference type="NCBIfam" id="NF006101">
    <property type="entry name" value="PRK08255.1"/>
    <property type="match status" value="1"/>
</dbReference>
<feature type="domain" description="FAD-binding" evidence="3">
    <location>
        <begin position="3"/>
        <end position="328"/>
    </location>
</feature>
<evidence type="ECO:0000256" key="1">
    <source>
        <dbReference type="SAM" id="MobiDB-lite"/>
    </source>
</evidence>
<feature type="domain" description="NADH:flavin oxidoreductase/NADH oxidase N-terminal" evidence="2">
    <location>
        <begin position="396"/>
        <end position="732"/>
    </location>
</feature>
<dbReference type="InterPro" id="IPR002938">
    <property type="entry name" value="FAD-bd"/>
</dbReference>
<evidence type="ECO:0000313" key="5">
    <source>
        <dbReference type="Proteomes" id="UP001501752"/>
    </source>
</evidence>
<protein>
    <submittedName>
        <fullName evidence="4">Bifunctional salicylyl-CoA 5-hydroxylase/oxidoreductase</fullName>
    </submittedName>
</protein>
<dbReference type="Gene3D" id="3.20.20.70">
    <property type="entry name" value="Aldolase class I"/>
    <property type="match status" value="1"/>
</dbReference>
<comment type="caution">
    <text evidence="4">The sequence shown here is derived from an EMBL/GenBank/DDBJ whole genome shotgun (WGS) entry which is preliminary data.</text>
</comment>
<gene>
    <name evidence="4" type="ORF">GCM10023235_73670</name>
</gene>
<dbReference type="Proteomes" id="UP001501752">
    <property type="component" value="Unassembled WGS sequence"/>
</dbReference>
<evidence type="ECO:0000259" key="3">
    <source>
        <dbReference type="Pfam" id="PF01494"/>
    </source>
</evidence>
<organism evidence="4 5">
    <name type="scientific">Kitasatospora terrestris</name>
    <dbReference type="NCBI Taxonomy" id="258051"/>
    <lineage>
        <taxon>Bacteria</taxon>
        <taxon>Bacillati</taxon>
        <taxon>Actinomycetota</taxon>
        <taxon>Actinomycetes</taxon>
        <taxon>Kitasatosporales</taxon>
        <taxon>Streptomycetaceae</taxon>
        <taxon>Kitasatospora</taxon>
    </lineage>
</organism>
<dbReference type="EMBL" id="BAABIS010000001">
    <property type="protein sequence ID" value="GAA4882438.1"/>
    <property type="molecule type" value="Genomic_DNA"/>
</dbReference>
<evidence type="ECO:0000313" key="4">
    <source>
        <dbReference type="EMBL" id="GAA4882438.1"/>
    </source>
</evidence>
<proteinExistence type="predicted"/>
<dbReference type="SUPFAM" id="SSF51905">
    <property type="entry name" value="FAD/NAD(P)-binding domain"/>
    <property type="match status" value="1"/>
</dbReference>
<dbReference type="Pfam" id="PF00724">
    <property type="entry name" value="Oxidored_FMN"/>
    <property type="match status" value="1"/>
</dbReference>
<dbReference type="RefSeq" id="WP_345701271.1">
    <property type="nucleotide sequence ID" value="NZ_BAABIS010000001.1"/>
</dbReference>
<dbReference type="CDD" id="cd02932">
    <property type="entry name" value="OYE_YqiM_FMN"/>
    <property type="match status" value="1"/>
</dbReference>
<dbReference type="SUPFAM" id="SSF51395">
    <property type="entry name" value="FMN-linked oxidoreductases"/>
    <property type="match status" value="1"/>
</dbReference>
<dbReference type="InterPro" id="IPR036188">
    <property type="entry name" value="FAD/NAD-bd_sf"/>
</dbReference>
<name>A0ABP9ELV1_9ACTN</name>
<dbReference type="PANTHER" id="PTHR43303">
    <property type="entry name" value="NADPH DEHYDROGENASE C23G7.10C-RELATED"/>
    <property type="match status" value="1"/>
</dbReference>
<dbReference type="PRINTS" id="PR00420">
    <property type="entry name" value="RNGMNOXGNASE"/>
</dbReference>
<dbReference type="InterPro" id="IPR044152">
    <property type="entry name" value="YqjM-like"/>
</dbReference>
<reference evidence="5" key="1">
    <citation type="journal article" date="2019" name="Int. J. Syst. Evol. Microbiol.">
        <title>The Global Catalogue of Microorganisms (GCM) 10K type strain sequencing project: providing services to taxonomists for standard genome sequencing and annotation.</title>
        <authorList>
            <consortium name="The Broad Institute Genomics Platform"/>
            <consortium name="The Broad Institute Genome Sequencing Center for Infectious Disease"/>
            <person name="Wu L."/>
            <person name="Ma J."/>
        </authorList>
    </citation>
    <scope>NUCLEOTIDE SEQUENCE [LARGE SCALE GENOMIC DNA]</scope>
    <source>
        <strain evidence="5">JCM 13006</strain>
    </source>
</reference>
<dbReference type="Pfam" id="PF01494">
    <property type="entry name" value="FAD_binding_3"/>
    <property type="match status" value="1"/>
</dbReference>
<feature type="compositionally biased region" description="Basic and acidic residues" evidence="1">
    <location>
        <begin position="791"/>
        <end position="801"/>
    </location>
</feature>
<dbReference type="InterPro" id="IPR001155">
    <property type="entry name" value="OxRdtase_FMN_N"/>
</dbReference>
<keyword evidence="5" id="KW-1185">Reference proteome</keyword>
<evidence type="ECO:0000259" key="2">
    <source>
        <dbReference type="Pfam" id="PF00724"/>
    </source>
</evidence>
<dbReference type="InterPro" id="IPR013785">
    <property type="entry name" value="Aldolase_TIM"/>
</dbReference>
<dbReference type="PANTHER" id="PTHR43303:SF3">
    <property type="entry name" value="BLR3436 PROTEIN"/>
    <property type="match status" value="1"/>
</dbReference>
<feature type="region of interest" description="Disordered" evidence="1">
    <location>
        <begin position="743"/>
        <end position="801"/>
    </location>
</feature>